<dbReference type="GO" id="GO:0005634">
    <property type="term" value="C:nucleus"/>
    <property type="evidence" value="ECO:0007669"/>
    <property type="project" value="UniProtKB-SubCell"/>
</dbReference>
<evidence type="ECO:0000256" key="1">
    <source>
        <dbReference type="PROSITE-ProRule" id="PRU00371"/>
    </source>
</evidence>
<feature type="domain" description="BESS" evidence="2">
    <location>
        <begin position="230"/>
        <end position="269"/>
    </location>
</feature>
<dbReference type="PROSITE" id="PS51031">
    <property type="entry name" value="BESS"/>
    <property type="match status" value="1"/>
</dbReference>
<dbReference type="AlphaFoldDB" id="A0A194PYH8"/>
<evidence type="ECO:0000313" key="4">
    <source>
        <dbReference type="Proteomes" id="UP000053268"/>
    </source>
</evidence>
<name>A0A194PYH8_PAPXU</name>
<evidence type="ECO:0000259" key="2">
    <source>
        <dbReference type="PROSITE" id="PS51031"/>
    </source>
</evidence>
<dbReference type="GO" id="GO:0003677">
    <property type="term" value="F:DNA binding"/>
    <property type="evidence" value="ECO:0007669"/>
    <property type="project" value="InterPro"/>
</dbReference>
<evidence type="ECO:0000313" key="3">
    <source>
        <dbReference type="EMBL" id="KPI97804.1"/>
    </source>
</evidence>
<dbReference type="Pfam" id="PF02944">
    <property type="entry name" value="BESS"/>
    <property type="match status" value="1"/>
</dbReference>
<sequence length="302" mass="34827">MTEISDGCGILKEKVTISIKKYYNKITPIRSVTTLPLRAGSDETSNEALLIVEKGVVLTERIATAARGTGCGGNKVIELSNEFVAEWPPHKAARTAVFPTLRKKWKNLKDSYRKELKKNPPLRFGNTDLNDEDCTPQWKYFNLMTFLREEILPVDDEINLTDNEDLDTSTLFELQSSLAAPLSQPSKSEKTDSRKRKVKDYRGEFLEIERKKIRMLEKELKKSQTPDIEKTEDYYYLMSILPEMQKLSSIQKMRVRNKINQILMDEMVSNTLGHSSIDYESKPTRDMEISNTAMHHFHQMNP</sequence>
<organism evidence="3 4">
    <name type="scientific">Papilio xuthus</name>
    <name type="common">Asian swallowtail butterfly</name>
    <dbReference type="NCBI Taxonomy" id="66420"/>
    <lineage>
        <taxon>Eukaryota</taxon>
        <taxon>Metazoa</taxon>
        <taxon>Ecdysozoa</taxon>
        <taxon>Arthropoda</taxon>
        <taxon>Hexapoda</taxon>
        <taxon>Insecta</taxon>
        <taxon>Pterygota</taxon>
        <taxon>Neoptera</taxon>
        <taxon>Endopterygota</taxon>
        <taxon>Lepidoptera</taxon>
        <taxon>Glossata</taxon>
        <taxon>Ditrysia</taxon>
        <taxon>Papilionoidea</taxon>
        <taxon>Papilionidae</taxon>
        <taxon>Papilioninae</taxon>
        <taxon>Papilio</taxon>
    </lineage>
</organism>
<reference evidence="3 4" key="1">
    <citation type="journal article" date="2015" name="Nat. Commun.">
        <title>Outbred genome sequencing and CRISPR/Cas9 gene editing in butterflies.</title>
        <authorList>
            <person name="Li X."/>
            <person name="Fan D."/>
            <person name="Zhang W."/>
            <person name="Liu G."/>
            <person name="Zhang L."/>
            <person name="Zhao L."/>
            <person name="Fang X."/>
            <person name="Chen L."/>
            <person name="Dong Y."/>
            <person name="Chen Y."/>
            <person name="Ding Y."/>
            <person name="Zhao R."/>
            <person name="Feng M."/>
            <person name="Zhu Y."/>
            <person name="Feng Y."/>
            <person name="Jiang X."/>
            <person name="Zhu D."/>
            <person name="Xiang H."/>
            <person name="Feng X."/>
            <person name="Li S."/>
            <person name="Wang J."/>
            <person name="Zhang G."/>
            <person name="Kronforst M.R."/>
            <person name="Wang W."/>
        </authorList>
    </citation>
    <scope>NUCLEOTIDE SEQUENCE [LARGE SCALE GENOMIC DNA]</scope>
    <source>
        <strain evidence="3">Ya'a_city_454_Px</strain>
        <tissue evidence="3">Whole body</tissue>
    </source>
</reference>
<dbReference type="InterPro" id="IPR039353">
    <property type="entry name" value="TF_Adf1"/>
</dbReference>
<protein>
    <recommendedName>
        <fullName evidence="2">BESS domain-containing protein</fullName>
    </recommendedName>
</protein>
<keyword evidence="1" id="KW-0539">Nucleus</keyword>
<dbReference type="EMBL" id="KQ459586">
    <property type="protein sequence ID" value="KPI97804.1"/>
    <property type="molecule type" value="Genomic_DNA"/>
</dbReference>
<dbReference type="InterPro" id="IPR006578">
    <property type="entry name" value="MADF-dom"/>
</dbReference>
<dbReference type="InterPro" id="IPR004210">
    <property type="entry name" value="BESS_motif"/>
</dbReference>
<dbReference type="PANTHER" id="PTHR12243:SF67">
    <property type="entry name" value="COREPRESSOR OF PANGOLIN, ISOFORM A-RELATED"/>
    <property type="match status" value="1"/>
</dbReference>
<dbReference type="PANTHER" id="PTHR12243">
    <property type="entry name" value="MADF DOMAIN TRANSCRIPTION FACTOR"/>
    <property type="match status" value="1"/>
</dbReference>
<dbReference type="Proteomes" id="UP000053268">
    <property type="component" value="Unassembled WGS sequence"/>
</dbReference>
<comment type="subcellular location">
    <subcellularLocation>
        <location evidence="1">Nucleus</location>
    </subcellularLocation>
</comment>
<dbReference type="STRING" id="66420.A0A194PYH8"/>
<dbReference type="Pfam" id="PF10545">
    <property type="entry name" value="MADF_DNA_bdg"/>
    <property type="match status" value="1"/>
</dbReference>
<keyword evidence="4" id="KW-1185">Reference proteome</keyword>
<accession>A0A194PYH8</accession>
<proteinExistence type="predicted"/>
<gene>
    <name evidence="3" type="ORF">RR46_10925</name>
</gene>